<accession>A0AAE5T0W8</accession>
<dbReference type="Gene3D" id="3.40.50.1000">
    <property type="entry name" value="HAD superfamily/HAD-like"/>
    <property type="match status" value="1"/>
</dbReference>
<dbReference type="SFLD" id="SFLDS00003">
    <property type="entry name" value="Haloacid_Dehalogenase"/>
    <property type="match status" value="1"/>
</dbReference>
<dbReference type="InterPro" id="IPR050155">
    <property type="entry name" value="HAD-like_hydrolase_sf"/>
</dbReference>
<evidence type="ECO:0000313" key="1">
    <source>
        <dbReference type="EMBL" id="PTG15553.1"/>
    </source>
</evidence>
<dbReference type="GO" id="GO:0008967">
    <property type="term" value="F:phosphoglycolate phosphatase activity"/>
    <property type="evidence" value="ECO:0007669"/>
    <property type="project" value="TreeGrafter"/>
</dbReference>
<dbReference type="AlphaFoldDB" id="A0AAE5T0W8"/>
<reference evidence="1 2" key="1">
    <citation type="journal article" date="2016" name="Front. Microbiol.">
        <title>Comprehensive Phylogenetic Analysis of Bovine Non-aureus Staphylococci Species Based on Whole-Genome Sequencing.</title>
        <authorList>
            <person name="Naushad S."/>
            <person name="Barkema H.W."/>
            <person name="Luby C."/>
            <person name="Condas L.A."/>
            <person name="Nobrega D.B."/>
            <person name="Carson D.A."/>
            <person name="De Buck J."/>
        </authorList>
    </citation>
    <scope>NUCLEOTIDE SEQUENCE [LARGE SCALE GENOMIC DNA]</scope>
    <source>
        <strain evidence="1 2">SNUC 505</strain>
    </source>
</reference>
<dbReference type="EMBL" id="PZBZ01000017">
    <property type="protein sequence ID" value="PTG15553.1"/>
    <property type="molecule type" value="Genomic_DNA"/>
</dbReference>
<dbReference type="SFLD" id="SFLDG01129">
    <property type="entry name" value="C1.5:_HAD__Beta-PGM__Phosphata"/>
    <property type="match status" value="1"/>
</dbReference>
<dbReference type="InterPro" id="IPR023198">
    <property type="entry name" value="PGP-like_dom2"/>
</dbReference>
<dbReference type="SUPFAM" id="SSF56784">
    <property type="entry name" value="HAD-like"/>
    <property type="match status" value="1"/>
</dbReference>
<comment type="caution">
    <text evidence="1">The sequence shown here is derived from an EMBL/GenBank/DDBJ whole genome shotgun (WGS) entry which is preliminary data.</text>
</comment>
<dbReference type="InterPro" id="IPR006439">
    <property type="entry name" value="HAD-SF_hydro_IA"/>
</dbReference>
<dbReference type="PANTHER" id="PTHR43434:SF1">
    <property type="entry name" value="PHOSPHOGLYCOLATE PHOSPHATASE"/>
    <property type="match status" value="1"/>
</dbReference>
<organism evidence="1 2">
    <name type="scientific">Staphylococcus chromogenes</name>
    <name type="common">Staphylococcus hyicus subsp. chromogenes</name>
    <dbReference type="NCBI Taxonomy" id="46126"/>
    <lineage>
        <taxon>Bacteria</taxon>
        <taxon>Bacillati</taxon>
        <taxon>Bacillota</taxon>
        <taxon>Bacilli</taxon>
        <taxon>Bacillales</taxon>
        <taxon>Staphylococcaceae</taxon>
        <taxon>Staphylococcus</taxon>
    </lineage>
</organism>
<sequence>MSEDIWIIFDKDGTLIHFDASWVKIGIQLVEAVCDHFQIEASAEVKKRLGIEGEAFQPGSIMASGTLEDMVAVFNEFTDEDTLHYTAQKSQALIDTREPEVNVIEGVESMLHTLKSEGYRLGILTSDNLKGMQHFFDKTHFEPLFDIVISTNGDNFEKPDPRILQPLWERGVQGKTLIFVGDTDNDMLTGKNVNAKQTIGVKTGLGSQATFQEADVIINDVTELPNILK</sequence>
<gene>
    <name evidence="1" type="ORF">BU653_04170</name>
</gene>
<dbReference type="Proteomes" id="UP000242704">
    <property type="component" value="Unassembled WGS sequence"/>
</dbReference>
<name>A0AAE5T0W8_STACR</name>
<protein>
    <submittedName>
        <fullName evidence="1">HAD family hydrolase</fullName>
    </submittedName>
</protein>
<proteinExistence type="predicted"/>
<dbReference type="InterPro" id="IPR036412">
    <property type="entry name" value="HAD-like_sf"/>
</dbReference>
<keyword evidence="1" id="KW-0378">Hydrolase</keyword>
<dbReference type="GO" id="GO:0005829">
    <property type="term" value="C:cytosol"/>
    <property type="evidence" value="ECO:0007669"/>
    <property type="project" value="TreeGrafter"/>
</dbReference>
<dbReference type="NCBIfam" id="TIGR01549">
    <property type="entry name" value="HAD-SF-IA-v1"/>
    <property type="match status" value="1"/>
</dbReference>
<dbReference type="PANTHER" id="PTHR43434">
    <property type="entry name" value="PHOSPHOGLYCOLATE PHOSPHATASE"/>
    <property type="match status" value="1"/>
</dbReference>
<dbReference type="GO" id="GO:0006281">
    <property type="term" value="P:DNA repair"/>
    <property type="evidence" value="ECO:0007669"/>
    <property type="project" value="TreeGrafter"/>
</dbReference>
<dbReference type="RefSeq" id="WP_107360537.1">
    <property type="nucleotide sequence ID" value="NZ_PZBZ01000017.1"/>
</dbReference>
<evidence type="ECO:0000313" key="2">
    <source>
        <dbReference type="Proteomes" id="UP000242704"/>
    </source>
</evidence>
<dbReference type="Gene3D" id="1.10.150.240">
    <property type="entry name" value="Putative phosphatase, domain 2"/>
    <property type="match status" value="1"/>
</dbReference>
<dbReference type="InterPro" id="IPR023214">
    <property type="entry name" value="HAD_sf"/>
</dbReference>
<dbReference type="InterPro" id="IPR041492">
    <property type="entry name" value="HAD_2"/>
</dbReference>
<dbReference type="Pfam" id="PF13419">
    <property type="entry name" value="HAD_2"/>
    <property type="match status" value="1"/>
</dbReference>